<evidence type="ECO:0000313" key="4">
    <source>
        <dbReference type="Proteomes" id="UP000070058"/>
    </source>
</evidence>
<dbReference type="GO" id="GO:0031167">
    <property type="term" value="P:rRNA methylation"/>
    <property type="evidence" value="ECO:0007669"/>
    <property type="project" value="InterPro"/>
</dbReference>
<proteinExistence type="predicted"/>
<evidence type="ECO:0008006" key="5">
    <source>
        <dbReference type="Google" id="ProtNLM"/>
    </source>
</evidence>
<protein>
    <recommendedName>
        <fullName evidence="5">Methyltransferase</fullName>
    </recommendedName>
</protein>
<evidence type="ECO:0000313" key="3">
    <source>
        <dbReference type="EMBL" id="KXU38198.1"/>
    </source>
</evidence>
<dbReference type="InterPro" id="IPR029063">
    <property type="entry name" value="SAM-dependent_MTases_sf"/>
</dbReference>
<keyword evidence="2" id="KW-0808">Transferase</keyword>
<keyword evidence="1" id="KW-0489">Methyltransferase</keyword>
<sequence length="223" mass="23590">MRPATDALRQALFSSLAARVSGARFLDLFAGSGAYGLEALSRGAAGGLWVEKNKAALACLERNLAAVLKSISTARATPGHHADLGENIPDDQTSRNALSPISIDSKEAQRLSARQRRFGKTDGSSILNADVNSPRWEPAAAALRPDLVFIDPPYEVIQAIAAPLFARLHALLAAPAASPGQSDPLVVMELPGGLELKLDGWHCAKRLGGKGPRQPSLALYTRL</sequence>
<dbReference type="CDD" id="cd02440">
    <property type="entry name" value="AdoMet_MTases"/>
    <property type="match status" value="1"/>
</dbReference>
<dbReference type="InterPro" id="IPR004398">
    <property type="entry name" value="RNA_MeTrfase_RsmD"/>
</dbReference>
<keyword evidence="4" id="KW-1185">Reference proteome</keyword>
<dbReference type="AlphaFoldDB" id="A0A139SUB6"/>
<reference evidence="4" key="1">
    <citation type="submission" date="2016-02" db="EMBL/GenBank/DDBJ databases">
        <authorList>
            <person name="Sanders J.G."/>
            <person name="Lin J.Y."/>
            <person name="Wertz J.T."/>
            <person name="Russell J.A."/>
            <person name="Moreau C.S."/>
            <person name="Powell S."/>
        </authorList>
    </citation>
    <scope>NUCLEOTIDE SEQUENCE [LARGE SCALE GENOMIC DNA]</scope>
    <source>
        <strain evidence="4">CAG34</strain>
    </source>
</reference>
<dbReference type="GO" id="GO:0008168">
    <property type="term" value="F:methyltransferase activity"/>
    <property type="evidence" value="ECO:0007669"/>
    <property type="project" value="UniProtKB-KW"/>
</dbReference>
<gene>
    <name evidence="3" type="ORF">AXK11_00960</name>
</gene>
<organism evidence="3 4">
    <name type="scientific">Cephaloticoccus primus</name>
    <dbReference type="NCBI Taxonomy" id="1548207"/>
    <lineage>
        <taxon>Bacteria</taxon>
        <taxon>Pseudomonadati</taxon>
        <taxon>Verrucomicrobiota</taxon>
        <taxon>Opitutia</taxon>
        <taxon>Opitutales</taxon>
        <taxon>Opitutaceae</taxon>
        <taxon>Cephaloticoccus</taxon>
    </lineage>
</organism>
<dbReference type="SUPFAM" id="SSF53335">
    <property type="entry name" value="S-adenosyl-L-methionine-dependent methyltransferases"/>
    <property type="match status" value="1"/>
</dbReference>
<dbReference type="STRING" id="1548207.AXK11_00960"/>
<dbReference type="Proteomes" id="UP000070058">
    <property type="component" value="Unassembled WGS sequence"/>
</dbReference>
<dbReference type="PANTHER" id="PTHR43542:SF1">
    <property type="entry name" value="METHYLTRANSFERASE"/>
    <property type="match status" value="1"/>
</dbReference>
<dbReference type="EMBL" id="LSZQ01000003">
    <property type="protein sequence ID" value="KXU38198.1"/>
    <property type="molecule type" value="Genomic_DNA"/>
</dbReference>
<dbReference type="PANTHER" id="PTHR43542">
    <property type="entry name" value="METHYLTRANSFERASE"/>
    <property type="match status" value="1"/>
</dbReference>
<comment type="caution">
    <text evidence="3">The sequence shown here is derived from an EMBL/GenBank/DDBJ whole genome shotgun (WGS) entry which is preliminary data.</text>
</comment>
<name>A0A139SUB6_9BACT</name>
<accession>A0A139SUB6</accession>
<evidence type="ECO:0000256" key="2">
    <source>
        <dbReference type="ARBA" id="ARBA00022679"/>
    </source>
</evidence>
<dbReference type="Pfam" id="PF03602">
    <property type="entry name" value="Cons_hypoth95"/>
    <property type="match status" value="1"/>
</dbReference>
<dbReference type="Gene3D" id="3.40.50.150">
    <property type="entry name" value="Vaccinia Virus protein VP39"/>
    <property type="match status" value="1"/>
</dbReference>
<evidence type="ECO:0000256" key="1">
    <source>
        <dbReference type="ARBA" id="ARBA00022603"/>
    </source>
</evidence>